<dbReference type="HAMAP" id="MF_00227">
    <property type="entry name" value="RNase_P"/>
    <property type="match status" value="1"/>
</dbReference>
<evidence type="ECO:0000256" key="5">
    <source>
        <dbReference type="ARBA" id="ARBA00022801"/>
    </source>
</evidence>
<comment type="catalytic activity">
    <reaction evidence="7">
        <text>Endonucleolytic cleavage of RNA, removing 5'-extranucleotides from tRNA precursor.</text>
        <dbReference type="EC" id="3.1.26.5"/>
    </reaction>
</comment>
<evidence type="ECO:0000313" key="9">
    <source>
        <dbReference type="EMBL" id="PIU74780.1"/>
    </source>
</evidence>
<proteinExistence type="inferred from homology"/>
<dbReference type="AlphaFoldDB" id="A0A2M7AVV9"/>
<dbReference type="Pfam" id="PF00825">
    <property type="entry name" value="Ribonuclease_P"/>
    <property type="match status" value="1"/>
</dbReference>
<dbReference type="GO" id="GO:0004526">
    <property type="term" value="F:ribonuclease P activity"/>
    <property type="evidence" value="ECO:0007669"/>
    <property type="project" value="UniProtKB-UniRule"/>
</dbReference>
<dbReference type="Gene3D" id="3.30.230.10">
    <property type="match status" value="1"/>
</dbReference>
<evidence type="ECO:0000256" key="1">
    <source>
        <dbReference type="ARBA" id="ARBA00002663"/>
    </source>
</evidence>
<keyword evidence="5 7" id="KW-0378">Hydrolase</keyword>
<dbReference type="EC" id="3.1.26.5" evidence="7 8"/>
<evidence type="ECO:0000256" key="2">
    <source>
        <dbReference type="ARBA" id="ARBA00022694"/>
    </source>
</evidence>
<evidence type="ECO:0000256" key="3">
    <source>
        <dbReference type="ARBA" id="ARBA00022722"/>
    </source>
</evidence>
<comment type="function">
    <text evidence="1 7">RNaseP catalyzes the removal of the 5'-leader sequence from pre-tRNA to produce the mature 5'-terminus. It can also cleave other RNA substrates such as 4.5S RNA. The protein component plays an auxiliary but essential role in vivo by binding to the 5'-leader sequence and broadening the substrate specificity of the ribozyme.</text>
</comment>
<dbReference type="GO" id="GO:0001682">
    <property type="term" value="P:tRNA 5'-leader removal"/>
    <property type="evidence" value="ECO:0007669"/>
    <property type="project" value="UniProtKB-UniRule"/>
</dbReference>
<evidence type="ECO:0000256" key="7">
    <source>
        <dbReference type="HAMAP-Rule" id="MF_00227"/>
    </source>
</evidence>
<gene>
    <name evidence="7 9" type="primary">rnpA</name>
    <name evidence="9" type="ORF">COS76_04340</name>
</gene>
<dbReference type="SUPFAM" id="SSF54211">
    <property type="entry name" value="Ribosomal protein S5 domain 2-like"/>
    <property type="match status" value="1"/>
</dbReference>
<sequence length="114" mass="13115">MLNAINRLTKKRDIQAVFKKGRWQDAPFLTIKFLLSQGHASRFCFSISNKVSKLAIKRNLIKRRLRHAIRELLPQIKIGYDVVAIVKPEIIKASYQEIEQALEQALRQAGLLSC</sequence>
<dbReference type="NCBIfam" id="TIGR00188">
    <property type="entry name" value="rnpA"/>
    <property type="match status" value="1"/>
</dbReference>
<dbReference type="PANTHER" id="PTHR33992">
    <property type="entry name" value="RIBONUCLEASE P PROTEIN COMPONENT"/>
    <property type="match status" value="1"/>
</dbReference>
<protein>
    <recommendedName>
        <fullName evidence="7 8">Ribonuclease P protein component</fullName>
        <shortName evidence="7">RNase P protein</shortName>
        <shortName evidence="7">RNaseP protein</shortName>
        <ecNumber evidence="7 8">3.1.26.5</ecNumber>
    </recommendedName>
    <alternativeName>
        <fullName evidence="7">Protein C5</fullName>
    </alternativeName>
</protein>
<dbReference type="Proteomes" id="UP000228775">
    <property type="component" value="Unassembled WGS sequence"/>
</dbReference>
<dbReference type="GO" id="GO:0030677">
    <property type="term" value="C:ribonuclease P complex"/>
    <property type="evidence" value="ECO:0007669"/>
    <property type="project" value="TreeGrafter"/>
</dbReference>
<dbReference type="PANTHER" id="PTHR33992:SF1">
    <property type="entry name" value="RIBONUCLEASE P PROTEIN COMPONENT"/>
    <property type="match status" value="1"/>
</dbReference>
<evidence type="ECO:0000256" key="8">
    <source>
        <dbReference type="NCBIfam" id="TIGR00188"/>
    </source>
</evidence>
<comment type="caution">
    <text evidence="9">The sequence shown here is derived from an EMBL/GenBank/DDBJ whole genome shotgun (WGS) entry which is preliminary data.</text>
</comment>
<accession>A0A2M7AVV9</accession>
<name>A0A2M7AVV9_9BACT</name>
<dbReference type="PROSITE" id="PS00648">
    <property type="entry name" value="RIBONUCLEASE_P"/>
    <property type="match status" value="1"/>
</dbReference>
<dbReference type="EMBL" id="PEVY01000090">
    <property type="protein sequence ID" value="PIU74780.1"/>
    <property type="molecule type" value="Genomic_DNA"/>
</dbReference>
<evidence type="ECO:0000313" key="10">
    <source>
        <dbReference type="Proteomes" id="UP000228775"/>
    </source>
</evidence>
<keyword evidence="4 7" id="KW-0255">Endonuclease</keyword>
<keyword evidence="6 7" id="KW-0694">RNA-binding</keyword>
<comment type="subunit">
    <text evidence="7">Consists of a catalytic RNA component (M1 or rnpB) and a protein subunit.</text>
</comment>
<dbReference type="GO" id="GO:0000049">
    <property type="term" value="F:tRNA binding"/>
    <property type="evidence" value="ECO:0007669"/>
    <property type="project" value="UniProtKB-UniRule"/>
</dbReference>
<reference evidence="10" key="1">
    <citation type="submission" date="2017-09" db="EMBL/GenBank/DDBJ databases">
        <title>Depth-based differentiation of microbial function through sediment-hosted aquifers and enrichment of novel symbionts in the deep terrestrial subsurface.</title>
        <authorList>
            <person name="Probst A.J."/>
            <person name="Ladd B."/>
            <person name="Jarett J.K."/>
            <person name="Geller-Mcgrath D.E."/>
            <person name="Sieber C.M.K."/>
            <person name="Emerson J.B."/>
            <person name="Anantharaman K."/>
            <person name="Thomas B.C."/>
            <person name="Malmstrom R."/>
            <person name="Stieglmeier M."/>
            <person name="Klingl A."/>
            <person name="Woyke T."/>
            <person name="Ryan C.M."/>
            <person name="Banfield J.F."/>
        </authorList>
    </citation>
    <scope>NUCLEOTIDE SEQUENCE [LARGE SCALE GENOMIC DNA]</scope>
</reference>
<evidence type="ECO:0000256" key="6">
    <source>
        <dbReference type="ARBA" id="ARBA00022884"/>
    </source>
</evidence>
<keyword evidence="2 7" id="KW-0819">tRNA processing</keyword>
<dbReference type="InterPro" id="IPR014721">
    <property type="entry name" value="Ribsml_uS5_D2-typ_fold_subgr"/>
</dbReference>
<keyword evidence="3 7" id="KW-0540">Nuclease</keyword>
<dbReference type="InterPro" id="IPR020539">
    <property type="entry name" value="RNase_P_CS"/>
</dbReference>
<dbReference type="InterPro" id="IPR020568">
    <property type="entry name" value="Ribosomal_Su5_D2-typ_SF"/>
</dbReference>
<evidence type="ECO:0000256" key="4">
    <source>
        <dbReference type="ARBA" id="ARBA00022759"/>
    </source>
</evidence>
<dbReference type="InterPro" id="IPR000100">
    <property type="entry name" value="RNase_P"/>
</dbReference>
<organism evidence="9 10">
    <name type="scientific">Candidatus Portnoybacteria bacterium CG06_land_8_20_14_3_00_39_12</name>
    <dbReference type="NCBI Taxonomy" id="1974809"/>
    <lineage>
        <taxon>Bacteria</taxon>
        <taxon>Candidatus Portnoyibacteriota</taxon>
    </lineage>
</organism>
<comment type="similarity">
    <text evidence="7">Belongs to the RnpA family.</text>
</comment>
<dbReference type="GO" id="GO:0042781">
    <property type="term" value="F:3'-tRNA processing endoribonuclease activity"/>
    <property type="evidence" value="ECO:0007669"/>
    <property type="project" value="TreeGrafter"/>
</dbReference>